<feature type="compositionally biased region" description="Basic and acidic residues" evidence="1">
    <location>
        <begin position="43"/>
        <end position="60"/>
    </location>
</feature>
<name>A0A8J6TBC7_9BACT</name>
<comment type="caution">
    <text evidence="2">The sequence shown here is derived from an EMBL/GenBank/DDBJ whole genome shotgun (WGS) entry which is preliminary data.</text>
</comment>
<proteinExistence type="predicted"/>
<dbReference type="Proteomes" id="UP000599024">
    <property type="component" value="Unassembled WGS sequence"/>
</dbReference>
<gene>
    <name evidence="2" type="ORF">H8E79_01220</name>
</gene>
<evidence type="ECO:0000313" key="2">
    <source>
        <dbReference type="EMBL" id="MBC8207775.1"/>
    </source>
</evidence>
<dbReference type="EMBL" id="JACNLK010000015">
    <property type="protein sequence ID" value="MBC8207775.1"/>
    <property type="molecule type" value="Genomic_DNA"/>
</dbReference>
<organism evidence="2 3">
    <name type="scientific">Candidatus Desulfatifera sulfidica</name>
    <dbReference type="NCBI Taxonomy" id="2841691"/>
    <lineage>
        <taxon>Bacteria</taxon>
        <taxon>Pseudomonadati</taxon>
        <taxon>Thermodesulfobacteriota</taxon>
        <taxon>Desulfobulbia</taxon>
        <taxon>Desulfobulbales</taxon>
        <taxon>Desulfobulbaceae</taxon>
        <taxon>Candidatus Desulfatifera</taxon>
    </lineage>
</organism>
<sequence>MGDKSEKRDILAEILSGAQEDVVEGLDSLYEIIRLESESIEPLKSEDNVQEEVSKPDSNKPKKKSSHYLTESVFDELGEAKVNLRELLPGVAKSDLTKSNIVDIAVKAILDEYRKKGSKSALIKKLLSKERKTKKSS</sequence>
<protein>
    <submittedName>
        <fullName evidence="2">Uncharacterized protein</fullName>
    </submittedName>
</protein>
<feature type="region of interest" description="Disordered" evidence="1">
    <location>
        <begin position="43"/>
        <end position="67"/>
    </location>
</feature>
<reference evidence="2 3" key="1">
    <citation type="submission" date="2020-08" db="EMBL/GenBank/DDBJ databases">
        <title>Bridging the membrane lipid divide: bacteria of the FCB group superphylum have the potential to synthesize archaeal ether lipids.</title>
        <authorList>
            <person name="Villanueva L."/>
            <person name="Von Meijenfeldt F.A.B."/>
            <person name="Westbye A.B."/>
            <person name="Yadav S."/>
            <person name="Hopmans E.C."/>
            <person name="Dutilh B.E."/>
            <person name="Sinninghe Damste J.S."/>
        </authorList>
    </citation>
    <scope>NUCLEOTIDE SEQUENCE [LARGE SCALE GENOMIC DNA]</scope>
    <source>
        <strain evidence="2">NIOZ-UU81</strain>
    </source>
</reference>
<evidence type="ECO:0000313" key="3">
    <source>
        <dbReference type="Proteomes" id="UP000599024"/>
    </source>
</evidence>
<evidence type="ECO:0000256" key="1">
    <source>
        <dbReference type="SAM" id="MobiDB-lite"/>
    </source>
</evidence>
<dbReference type="AlphaFoldDB" id="A0A8J6TBC7"/>
<accession>A0A8J6TBC7</accession>